<accession>A0AAX0RRZ5</accession>
<evidence type="ECO:0000313" key="2">
    <source>
        <dbReference type="Proteomes" id="UP000220106"/>
    </source>
</evidence>
<reference evidence="1 2" key="1">
    <citation type="submission" date="2017-09" db="EMBL/GenBank/DDBJ databases">
        <title>Large-scale bioinformatics analysis of Bacillus genomes uncovers conserved roles of natural products in bacterial physiology.</title>
        <authorList>
            <consortium name="Agbiome Team Llc"/>
            <person name="Bleich R.M."/>
            <person name="Kirk G.J."/>
            <person name="Santa Maria K.C."/>
            <person name="Allen S.E."/>
            <person name="Farag S."/>
            <person name="Shank E.A."/>
            <person name="Bowers A."/>
        </authorList>
    </citation>
    <scope>NUCLEOTIDE SEQUENCE [LARGE SCALE GENOMIC DNA]</scope>
    <source>
        <strain evidence="1 2">AFS003229</strain>
    </source>
</reference>
<organism evidence="1 2">
    <name type="scientific">Peribacillus butanolivorans</name>
    <dbReference type="NCBI Taxonomy" id="421767"/>
    <lineage>
        <taxon>Bacteria</taxon>
        <taxon>Bacillati</taxon>
        <taxon>Bacillota</taxon>
        <taxon>Bacilli</taxon>
        <taxon>Bacillales</taxon>
        <taxon>Bacillaceae</taxon>
        <taxon>Peribacillus</taxon>
    </lineage>
</organism>
<comment type="caution">
    <text evidence="1">The sequence shown here is derived from an EMBL/GenBank/DDBJ whole genome shotgun (WGS) entry which is preliminary data.</text>
</comment>
<evidence type="ECO:0000313" key="1">
    <source>
        <dbReference type="EMBL" id="PEJ34210.1"/>
    </source>
</evidence>
<proteinExistence type="predicted"/>
<dbReference type="Proteomes" id="UP000220106">
    <property type="component" value="Unassembled WGS sequence"/>
</dbReference>
<gene>
    <name evidence="1" type="ORF">CN689_08690</name>
</gene>
<dbReference type="EMBL" id="NUEQ01000014">
    <property type="protein sequence ID" value="PEJ34210.1"/>
    <property type="molecule type" value="Genomic_DNA"/>
</dbReference>
<dbReference type="AlphaFoldDB" id="A0AAX0RRZ5"/>
<protein>
    <submittedName>
        <fullName evidence="1">Uncharacterized protein</fullName>
    </submittedName>
</protein>
<sequence length="77" mass="9338">MAWDYRGRDVILPMEEESYEYDTNNGWEMIEKEPDIKEPHFYYSSEGNPVIVFYTINDIGTVTWNRYVHVFIKMNIH</sequence>
<name>A0AAX0RRZ5_9BACI</name>